<evidence type="ECO:0000313" key="10">
    <source>
        <dbReference type="RefSeq" id="XP_030621345.1"/>
    </source>
</evidence>
<keyword evidence="2 6" id="KW-0812">Transmembrane</keyword>
<dbReference type="GO" id="GO:0042613">
    <property type="term" value="C:MHC class II protein complex"/>
    <property type="evidence" value="ECO:0007669"/>
    <property type="project" value="InterPro"/>
</dbReference>
<dbReference type="SMR" id="A0A6J2ULZ3"/>
<dbReference type="SMART" id="SM00921">
    <property type="entry name" value="MHC_II_beta"/>
    <property type="match status" value="1"/>
</dbReference>
<dbReference type="AlphaFoldDB" id="A0A6J2ULZ3"/>
<keyword evidence="3 6" id="KW-1133">Transmembrane helix</keyword>
<keyword evidence="7" id="KW-0732">Signal</keyword>
<comment type="subcellular location">
    <subcellularLocation>
        <location evidence="1">Membrane</location>
        <topology evidence="1">Single-pass type I membrane protein</topology>
    </subcellularLocation>
</comment>
<gene>
    <name evidence="10" type="primary">LOC115804996</name>
</gene>
<organism evidence="9 10">
    <name type="scientific">Chanos chanos</name>
    <name type="common">Milkfish</name>
    <name type="synonym">Mugil chanos</name>
    <dbReference type="NCBI Taxonomy" id="29144"/>
    <lineage>
        <taxon>Eukaryota</taxon>
        <taxon>Metazoa</taxon>
        <taxon>Chordata</taxon>
        <taxon>Craniata</taxon>
        <taxon>Vertebrata</taxon>
        <taxon>Euteleostomi</taxon>
        <taxon>Actinopterygii</taxon>
        <taxon>Neopterygii</taxon>
        <taxon>Teleostei</taxon>
        <taxon>Ostariophysi</taxon>
        <taxon>Gonorynchiformes</taxon>
        <taxon>Chanidae</taxon>
        <taxon>Chanos</taxon>
    </lineage>
</organism>
<evidence type="ECO:0000256" key="5">
    <source>
        <dbReference type="ARBA" id="ARBA00023180"/>
    </source>
</evidence>
<keyword evidence="9" id="KW-1185">Reference proteome</keyword>
<evidence type="ECO:0000256" key="6">
    <source>
        <dbReference type="SAM" id="Phobius"/>
    </source>
</evidence>
<evidence type="ECO:0000256" key="3">
    <source>
        <dbReference type="ARBA" id="ARBA00022989"/>
    </source>
</evidence>
<evidence type="ECO:0000313" key="9">
    <source>
        <dbReference type="Proteomes" id="UP000504632"/>
    </source>
</evidence>
<dbReference type="Gene3D" id="3.10.320.10">
    <property type="entry name" value="Class II Histocompatibility Antigen, M Beta Chain, Chain B, domain 1"/>
    <property type="match status" value="1"/>
</dbReference>
<evidence type="ECO:0000256" key="4">
    <source>
        <dbReference type="ARBA" id="ARBA00023157"/>
    </source>
</evidence>
<dbReference type="GO" id="GO:0019882">
    <property type="term" value="P:antigen processing and presentation"/>
    <property type="evidence" value="ECO:0007669"/>
    <property type="project" value="InterPro"/>
</dbReference>
<dbReference type="Pfam" id="PF00969">
    <property type="entry name" value="MHC_II_beta"/>
    <property type="match status" value="1"/>
</dbReference>
<feature type="signal peptide" evidence="7">
    <location>
        <begin position="1"/>
        <end position="21"/>
    </location>
</feature>
<sequence>MPLLGLFQICIIVLLSSLAGTEECYTYRKVRCSSRDMRTAELILSEYFNKIEYLRYNSTLKKFTGYTEYGMSLEKRLNNDTKVLQRASFLLNAYCKHYGFEYYPYVNKRVQPEVKLRLIKQASGRQPAILLCSAYNFYPKAIKMTWLRDGKPVTSDVTSTEEKADGDWYYQIHSHLEYIPKSREKISCMVEHASLSKPMIYDWDPGLSGTEKKKIAAGACVLVLGMTVAGAGLINYRKKYRGQWELKYRKWDF</sequence>
<dbReference type="SUPFAM" id="SSF48726">
    <property type="entry name" value="Immunoglobulin"/>
    <property type="match status" value="1"/>
</dbReference>
<dbReference type="Proteomes" id="UP000504632">
    <property type="component" value="Chromosome 1"/>
</dbReference>
<feature type="domain" description="Ig-like" evidence="8">
    <location>
        <begin position="112"/>
        <end position="200"/>
    </location>
</feature>
<proteinExistence type="predicted"/>
<dbReference type="Pfam" id="PF07654">
    <property type="entry name" value="C1-set"/>
    <property type="match status" value="1"/>
</dbReference>
<dbReference type="PANTHER" id="PTHR19944:SF99">
    <property type="entry name" value="HLA CLASS II HISTOCOMPATIBILITY ANTIGEN, DRB1 BETA CHAIN"/>
    <property type="match status" value="1"/>
</dbReference>
<dbReference type="InParanoid" id="A0A6J2ULZ3"/>
<dbReference type="PANTHER" id="PTHR19944">
    <property type="entry name" value="MHC CLASS II-RELATED"/>
    <property type="match status" value="1"/>
</dbReference>
<feature type="chain" id="PRO_5026860204" evidence="7">
    <location>
        <begin position="22"/>
        <end position="253"/>
    </location>
</feature>
<protein>
    <submittedName>
        <fullName evidence="10">H-2 class II histocompatibility antigen, E-S beta chain-like</fullName>
    </submittedName>
</protein>
<keyword evidence="6" id="KW-0472">Membrane</keyword>
<dbReference type="GO" id="GO:0006955">
    <property type="term" value="P:immune response"/>
    <property type="evidence" value="ECO:0007669"/>
    <property type="project" value="InterPro"/>
</dbReference>
<evidence type="ECO:0000256" key="7">
    <source>
        <dbReference type="SAM" id="SignalP"/>
    </source>
</evidence>
<dbReference type="GeneID" id="115804996"/>
<feature type="transmembrane region" description="Helical" evidence="6">
    <location>
        <begin position="215"/>
        <end position="236"/>
    </location>
</feature>
<evidence type="ECO:0000256" key="1">
    <source>
        <dbReference type="ARBA" id="ARBA00004479"/>
    </source>
</evidence>
<dbReference type="InterPro" id="IPR050160">
    <property type="entry name" value="MHC/Immunoglobulin"/>
</dbReference>
<dbReference type="RefSeq" id="XP_030621345.1">
    <property type="nucleotide sequence ID" value="XM_030765485.1"/>
</dbReference>
<dbReference type="Gene3D" id="2.60.40.10">
    <property type="entry name" value="Immunoglobulins"/>
    <property type="match status" value="1"/>
</dbReference>
<keyword evidence="4" id="KW-1015">Disulfide bond</keyword>
<keyword evidence="5" id="KW-0325">Glycoprotein</keyword>
<dbReference type="InterPro" id="IPR036179">
    <property type="entry name" value="Ig-like_dom_sf"/>
</dbReference>
<dbReference type="SUPFAM" id="SSF54452">
    <property type="entry name" value="MHC antigen-recognition domain"/>
    <property type="match status" value="1"/>
</dbReference>
<name>A0A6J2ULZ3_CHACN</name>
<dbReference type="SMART" id="SM00407">
    <property type="entry name" value="IGc1"/>
    <property type="match status" value="1"/>
</dbReference>
<dbReference type="InterPro" id="IPR011162">
    <property type="entry name" value="MHC_I/II-like_Ag-recog"/>
</dbReference>
<dbReference type="InterPro" id="IPR013783">
    <property type="entry name" value="Ig-like_fold"/>
</dbReference>
<evidence type="ECO:0000259" key="8">
    <source>
        <dbReference type="PROSITE" id="PS50835"/>
    </source>
</evidence>
<dbReference type="InterPro" id="IPR007110">
    <property type="entry name" value="Ig-like_dom"/>
</dbReference>
<dbReference type="PROSITE" id="PS50835">
    <property type="entry name" value="IG_LIKE"/>
    <property type="match status" value="1"/>
</dbReference>
<dbReference type="InterPro" id="IPR000353">
    <property type="entry name" value="MHC_II_b_N"/>
</dbReference>
<evidence type="ECO:0000256" key="2">
    <source>
        <dbReference type="ARBA" id="ARBA00022692"/>
    </source>
</evidence>
<dbReference type="InterPro" id="IPR003597">
    <property type="entry name" value="Ig_C1-set"/>
</dbReference>
<dbReference type="InterPro" id="IPR014745">
    <property type="entry name" value="MHC_II_a/b_N"/>
</dbReference>
<accession>A0A6J2ULZ3</accession>
<reference evidence="10" key="1">
    <citation type="submission" date="2025-08" db="UniProtKB">
        <authorList>
            <consortium name="RefSeq"/>
        </authorList>
    </citation>
    <scope>IDENTIFICATION</scope>
</reference>
<dbReference type="OrthoDB" id="9940220at2759"/>